<accession>A0A6A9QID2</accession>
<sequence>MICSNCGTHNTEGSNYCNNCGAPLKHIKCERCGFHNKPSAKFCVNCGVPLSTIIRIVNNKN</sequence>
<dbReference type="InterPro" id="IPR025874">
    <property type="entry name" value="DZR"/>
</dbReference>
<evidence type="ECO:0000256" key="3">
    <source>
        <dbReference type="ARBA" id="ARBA00022833"/>
    </source>
</evidence>
<dbReference type="OrthoDB" id="53394at2157"/>
<keyword evidence="3" id="KW-0862">Zinc</keyword>
<evidence type="ECO:0000259" key="4">
    <source>
        <dbReference type="SMART" id="SM00547"/>
    </source>
</evidence>
<organism evidence="5 6">
    <name type="scientific">Sulfuracidifex metallicus DSM 6482 = JCM 9184</name>
    <dbReference type="NCBI Taxonomy" id="523847"/>
    <lineage>
        <taxon>Archaea</taxon>
        <taxon>Thermoproteota</taxon>
        <taxon>Thermoprotei</taxon>
        <taxon>Sulfolobales</taxon>
        <taxon>Sulfolobaceae</taxon>
        <taxon>Sulfuracidifex</taxon>
    </lineage>
</organism>
<gene>
    <name evidence="5" type="ORF">GC250_02885</name>
</gene>
<dbReference type="Proteomes" id="UP000470772">
    <property type="component" value="Unassembled WGS sequence"/>
</dbReference>
<reference evidence="5 6" key="1">
    <citation type="submission" date="2019-10" db="EMBL/GenBank/DDBJ databases">
        <title>Sequencing and Assembly of Multiple Reported Metal-Biooxidizing Members of the Extremely Thermoacidophilic Archaeal Family Sulfolobaceae.</title>
        <authorList>
            <person name="Counts J.A."/>
            <person name="Kelly R.M."/>
        </authorList>
    </citation>
    <scope>NUCLEOTIDE SEQUENCE [LARGE SCALE GENOMIC DNA]</scope>
    <source>
        <strain evidence="5 6">DSM 6482</strain>
    </source>
</reference>
<evidence type="ECO:0000313" key="6">
    <source>
        <dbReference type="Proteomes" id="UP000470772"/>
    </source>
</evidence>
<name>A0A6A9QID2_SULME</name>
<evidence type="ECO:0000313" key="5">
    <source>
        <dbReference type="EMBL" id="MUN28434.1"/>
    </source>
</evidence>
<comment type="caution">
    <text evidence="5">The sequence shown here is derived from an EMBL/GenBank/DDBJ whole genome shotgun (WGS) entry which is preliminary data.</text>
</comment>
<dbReference type="SMART" id="SM00547">
    <property type="entry name" value="ZnF_RBZ"/>
    <property type="match status" value="2"/>
</dbReference>
<feature type="domain" description="RanBP2-type" evidence="4">
    <location>
        <begin position="25"/>
        <end position="49"/>
    </location>
</feature>
<dbReference type="RefSeq" id="WP_083476919.1">
    <property type="nucleotide sequence ID" value="NZ_BBBY01000004.1"/>
</dbReference>
<keyword evidence="1" id="KW-0479">Metal-binding</keyword>
<evidence type="ECO:0000256" key="1">
    <source>
        <dbReference type="ARBA" id="ARBA00022723"/>
    </source>
</evidence>
<evidence type="ECO:0000256" key="2">
    <source>
        <dbReference type="ARBA" id="ARBA00022771"/>
    </source>
</evidence>
<protein>
    <submittedName>
        <fullName evidence="5">Zinc-ribbon domain-containing protein</fullName>
    </submittedName>
</protein>
<dbReference type="Pfam" id="PF12773">
    <property type="entry name" value="DZR"/>
    <property type="match status" value="1"/>
</dbReference>
<dbReference type="InterPro" id="IPR001876">
    <property type="entry name" value="Znf_RanBP2"/>
</dbReference>
<keyword evidence="2" id="KW-0863">Zinc-finger</keyword>
<proteinExistence type="predicted"/>
<dbReference type="EMBL" id="WGGD01000005">
    <property type="protein sequence ID" value="MUN28434.1"/>
    <property type="molecule type" value="Genomic_DNA"/>
</dbReference>
<keyword evidence="6" id="KW-1185">Reference proteome</keyword>
<feature type="domain" description="RanBP2-type" evidence="4">
    <location>
        <begin position="2"/>
        <end position="23"/>
    </location>
</feature>
<dbReference type="GO" id="GO:0008270">
    <property type="term" value="F:zinc ion binding"/>
    <property type="evidence" value="ECO:0007669"/>
    <property type="project" value="UniProtKB-KW"/>
</dbReference>
<dbReference type="AlphaFoldDB" id="A0A6A9QID2"/>